<evidence type="ECO:0000313" key="1">
    <source>
        <dbReference type="EMBL" id="KAI0058108.1"/>
    </source>
</evidence>
<reference evidence="1" key="2">
    <citation type="journal article" date="2022" name="New Phytol.">
        <title>Evolutionary transition to the ectomycorrhizal habit in the genomes of a hyperdiverse lineage of mushroom-forming fungi.</title>
        <authorList>
            <person name="Looney B."/>
            <person name="Miyauchi S."/>
            <person name="Morin E."/>
            <person name="Drula E."/>
            <person name="Courty P.E."/>
            <person name="Kohler A."/>
            <person name="Kuo A."/>
            <person name="LaButti K."/>
            <person name="Pangilinan J."/>
            <person name="Lipzen A."/>
            <person name="Riley R."/>
            <person name="Andreopoulos W."/>
            <person name="He G."/>
            <person name="Johnson J."/>
            <person name="Nolan M."/>
            <person name="Tritt A."/>
            <person name="Barry K.W."/>
            <person name="Grigoriev I.V."/>
            <person name="Nagy L.G."/>
            <person name="Hibbett D."/>
            <person name="Henrissat B."/>
            <person name="Matheny P.B."/>
            <person name="Labbe J."/>
            <person name="Martin F.M."/>
        </authorList>
    </citation>
    <scope>NUCLEOTIDE SEQUENCE</scope>
    <source>
        <strain evidence="1">HHB10654</strain>
    </source>
</reference>
<comment type="caution">
    <text evidence="1">The sequence shown here is derived from an EMBL/GenBank/DDBJ whole genome shotgun (WGS) entry which is preliminary data.</text>
</comment>
<proteinExistence type="predicted"/>
<dbReference type="Proteomes" id="UP000814140">
    <property type="component" value="Unassembled WGS sequence"/>
</dbReference>
<dbReference type="EMBL" id="MU277239">
    <property type="protein sequence ID" value="KAI0058108.1"/>
    <property type="molecule type" value="Genomic_DNA"/>
</dbReference>
<organism evidence="1 2">
    <name type="scientific">Artomyces pyxidatus</name>
    <dbReference type="NCBI Taxonomy" id="48021"/>
    <lineage>
        <taxon>Eukaryota</taxon>
        <taxon>Fungi</taxon>
        <taxon>Dikarya</taxon>
        <taxon>Basidiomycota</taxon>
        <taxon>Agaricomycotina</taxon>
        <taxon>Agaricomycetes</taxon>
        <taxon>Russulales</taxon>
        <taxon>Auriscalpiaceae</taxon>
        <taxon>Artomyces</taxon>
    </lineage>
</organism>
<reference evidence="1" key="1">
    <citation type="submission" date="2021-03" db="EMBL/GenBank/DDBJ databases">
        <authorList>
            <consortium name="DOE Joint Genome Institute"/>
            <person name="Ahrendt S."/>
            <person name="Looney B.P."/>
            <person name="Miyauchi S."/>
            <person name="Morin E."/>
            <person name="Drula E."/>
            <person name="Courty P.E."/>
            <person name="Chicoki N."/>
            <person name="Fauchery L."/>
            <person name="Kohler A."/>
            <person name="Kuo A."/>
            <person name="Labutti K."/>
            <person name="Pangilinan J."/>
            <person name="Lipzen A."/>
            <person name="Riley R."/>
            <person name="Andreopoulos W."/>
            <person name="He G."/>
            <person name="Johnson J."/>
            <person name="Barry K.W."/>
            <person name="Grigoriev I.V."/>
            <person name="Nagy L."/>
            <person name="Hibbett D."/>
            <person name="Henrissat B."/>
            <person name="Matheny P.B."/>
            <person name="Labbe J."/>
            <person name="Martin F."/>
        </authorList>
    </citation>
    <scope>NUCLEOTIDE SEQUENCE</scope>
    <source>
        <strain evidence="1">HHB10654</strain>
    </source>
</reference>
<keyword evidence="2" id="KW-1185">Reference proteome</keyword>
<sequence length="450" mass="48802">MLTSRPVSFTADGPVNHAKTPGRALQKNRGALQENALHHGARTTNVKSFKASFQTPLRDESMKPQKLFQGTQPLKGGGPATLSRPLLDKTPFPNRQLKAVTPIPSNKKAGMLPAMDQHLTVATPGHLLRPSSTRKSVRARRSSGPNFETPITNGNHWDVSDMEIEVPAVDEVQEEQAETEDYDEIEYMPPTAIERPYEPAFEMPDYTVVGAQLFKLMHSHTYDDANDLYFAADKERMDEGLLESTGFSTSPSHWKYFKLPELDDDSPFGRAIAGPMPSTKPKSSSTNFPPSAAPHARTATVVKAPLPSISSRSVSTSRPPTRSVPLSRAPSTATSTVRGSNVTTSGRAALARTSRPATALARAPVPSRTTAPSSRQVVQRPATSASVRTVKTTVPSSRPTTSTSRGPMAKMRPLNQRVEKKVSSPASVDDIVLAFEERVNIAGGEFIFDV</sequence>
<accession>A0ACB8SNQ4</accession>
<evidence type="ECO:0000313" key="2">
    <source>
        <dbReference type="Proteomes" id="UP000814140"/>
    </source>
</evidence>
<protein>
    <submittedName>
        <fullName evidence="1">Uncharacterized protein</fullName>
    </submittedName>
</protein>
<name>A0ACB8SNQ4_9AGAM</name>
<gene>
    <name evidence="1" type="ORF">BV25DRAFT_1994533</name>
</gene>